<evidence type="ECO:0000313" key="7">
    <source>
        <dbReference type="Proteomes" id="UP000740557"/>
    </source>
</evidence>
<keyword evidence="3" id="KW-0378">Hydrolase</keyword>
<dbReference type="PANTHER" id="PTHR43343:SF3">
    <property type="entry name" value="PROTEASE DO-LIKE 8, CHLOROPLASTIC"/>
    <property type="match status" value="1"/>
</dbReference>
<dbReference type="SUPFAM" id="SSF50156">
    <property type="entry name" value="PDZ domain-like"/>
    <property type="match status" value="1"/>
</dbReference>
<keyword evidence="2" id="KW-0645">Protease</keyword>
<proteinExistence type="inferred from homology"/>
<dbReference type="Pfam" id="PF13365">
    <property type="entry name" value="Trypsin_2"/>
    <property type="match status" value="1"/>
</dbReference>
<dbReference type="InterPro" id="IPR051201">
    <property type="entry name" value="Chloro_Bact_Ser_Proteases"/>
</dbReference>
<dbReference type="SUPFAM" id="SSF50494">
    <property type="entry name" value="Trypsin-like serine proteases"/>
    <property type="match status" value="1"/>
</dbReference>
<dbReference type="PROSITE" id="PS50106">
    <property type="entry name" value="PDZ"/>
    <property type="match status" value="1"/>
</dbReference>
<evidence type="ECO:0000313" key="6">
    <source>
        <dbReference type="EMBL" id="MCA9307935.1"/>
    </source>
</evidence>
<dbReference type="InterPro" id="IPR043504">
    <property type="entry name" value="Peptidase_S1_PA_chymotrypsin"/>
</dbReference>
<dbReference type="InterPro" id="IPR001478">
    <property type="entry name" value="PDZ"/>
</dbReference>
<feature type="transmembrane region" description="Helical" evidence="4">
    <location>
        <begin position="28"/>
        <end position="46"/>
    </location>
</feature>
<evidence type="ECO:0000256" key="3">
    <source>
        <dbReference type="ARBA" id="ARBA00022801"/>
    </source>
</evidence>
<evidence type="ECO:0000256" key="4">
    <source>
        <dbReference type="SAM" id="Phobius"/>
    </source>
</evidence>
<dbReference type="Proteomes" id="UP000740557">
    <property type="component" value="Unassembled WGS sequence"/>
</dbReference>
<evidence type="ECO:0000259" key="5">
    <source>
        <dbReference type="PROSITE" id="PS50106"/>
    </source>
</evidence>
<dbReference type="PANTHER" id="PTHR43343">
    <property type="entry name" value="PEPTIDASE S12"/>
    <property type="match status" value="1"/>
</dbReference>
<dbReference type="SMART" id="SM00228">
    <property type="entry name" value="PDZ"/>
    <property type="match status" value="1"/>
</dbReference>
<dbReference type="Gene3D" id="2.40.10.10">
    <property type="entry name" value="Trypsin-like serine proteases"/>
    <property type="match status" value="2"/>
</dbReference>
<dbReference type="EMBL" id="JAGQNX010000008">
    <property type="protein sequence ID" value="MCA9307935.1"/>
    <property type="molecule type" value="Genomic_DNA"/>
</dbReference>
<dbReference type="Gene3D" id="2.30.42.10">
    <property type="match status" value="1"/>
</dbReference>
<sequence>MTNEQLPTTKEKFIFGRHKSSRSKKSKVLNFIVLAVAVFILSGYVYTKMVSVFQNSIDLRTFSSANITSYLKGFLRPKPITNSLETSQKLVEEESSVIDVVDKVSPSVVSIVVKRVGFDFFTGPVVSEDGIGTGFIVDSSGLIVTNSHVVNDLGNEYSVILSNGTTYEVTDIHLDEPTDLALIQVTATNLPVVEFGDSEKVKVGQTAIAIGNALGQFSNTVTRGVVSGVARELTASGGFGDLKTYESVLQTDAALNPGNSGGPLLNSAGQVIGINVATTRGADNIGFAIPVNTLKPLLETFLTEGRIVRPFIGVSYSIITKELATVRDLPRGVFVSRVLPDSPADKAGIKRGDILTTFNGLQLDESNTLSKLVRDSKVGTSVKIELVRDNKTQSVNVVLEETPDLFQ</sequence>
<gene>
    <name evidence="6" type="ORF">KC980_00310</name>
</gene>
<dbReference type="InterPro" id="IPR001940">
    <property type="entry name" value="Peptidase_S1C"/>
</dbReference>
<dbReference type="GO" id="GO:0006508">
    <property type="term" value="P:proteolysis"/>
    <property type="evidence" value="ECO:0007669"/>
    <property type="project" value="UniProtKB-KW"/>
</dbReference>
<reference evidence="6" key="2">
    <citation type="journal article" date="2021" name="Microbiome">
        <title>Successional dynamics and alternative stable states in a saline activated sludge microbial community over 9 years.</title>
        <authorList>
            <person name="Wang Y."/>
            <person name="Ye J."/>
            <person name="Ju F."/>
            <person name="Liu L."/>
            <person name="Boyd J.A."/>
            <person name="Deng Y."/>
            <person name="Parks D.H."/>
            <person name="Jiang X."/>
            <person name="Yin X."/>
            <person name="Woodcroft B.J."/>
            <person name="Tyson G.W."/>
            <person name="Hugenholtz P."/>
            <person name="Polz M.F."/>
            <person name="Zhang T."/>
        </authorList>
    </citation>
    <scope>NUCLEOTIDE SEQUENCE</scope>
    <source>
        <strain evidence="6">HKST-UBA79</strain>
    </source>
</reference>
<feature type="domain" description="PDZ" evidence="5">
    <location>
        <begin position="303"/>
        <end position="390"/>
    </location>
</feature>
<accession>A0A955EC06</accession>
<dbReference type="PRINTS" id="PR00834">
    <property type="entry name" value="PROTEASES2C"/>
</dbReference>
<keyword evidence="4" id="KW-0472">Membrane</keyword>
<keyword evidence="4" id="KW-1133">Transmembrane helix</keyword>
<evidence type="ECO:0000256" key="2">
    <source>
        <dbReference type="ARBA" id="ARBA00022670"/>
    </source>
</evidence>
<dbReference type="InterPro" id="IPR009003">
    <property type="entry name" value="Peptidase_S1_PA"/>
</dbReference>
<comment type="caution">
    <text evidence="6">The sequence shown here is derived from an EMBL/GenBank/DDBJ whole genome shotgun (WGS) entry which is preliminary data.</text>
</comment>
<comment type="similarity">
    <text evidence="1">Belongs to the peptidase S1C family.</text>
</comment>
<keyword evidence="4" id="KW-0812">Transmembrane</keyword>
<dbReference type="InterPro" id="IPR036034">
    <property type="entry name" value="PDZ_sf"/>
</dbReference>
<organism evidence="6 7">
    <name type="scientific">candidate division WWE3 bacterium</name>
    <dbReference type="NCBI Taxonomy" id="2053526"/>
    <lineage>
        <taxon>Bacteria</taxon>
        <taxon>Katanobacteria</taxon>
    </lineage>
</organism>
<dbReference type="GO" id="GO:0004252">
    <property type="term" value="F:serine-type endopeptidase activity"/>
    <property type="evidence" value="ECO:0007669"/>
    <property type="project" value="InterPro"/>
</dbReference>
<reference evidence="6" key="1">
    <citation type="submission" date="2020-04" db="EMBL/GenBank/DDBJ databases">
        <authorList>
            <person name="Zhang T."/>
        </authorList>
    </citation>
    <scope>NUCLEOTIDE SEQUENCE</scope>
    <source>
        <strain evidence="6">HKST-UBA79</strain>
    </source>
</reference>
<dbReference type="AlphaFoldDB" id="A0A955EC06"/>
<evidence type="ECO:0000256" key="1">
    <source>
        <dbReference type="ARBA" id="ARBA00010541"/>
    </source>
</evidence>
<name>A0A955EC06_UNCKA</name>
<protein>
    <submittedName>
        <fullName evidence="6">Trypsin-like peptidase domain-containing protein</fullName>
    </submittedName>
</protein>
<dbReference type="Pfam" id="PF13180">
    <property type="entry name" value="PDZ_2"/>
    <property type="match status" value="1"/>
</dbReference>